<comment type="cofactor">
    <cofactor evidence="1">
        <name>Mn(2+)</name>
        <dbReference type="ChEBI" id="CHEBI:29035"/>
    </cofactor>
</comment>
<evidence type="ECO:0000313" key="12">
    <source>
        <dbReference type="EMBL" id="VDO34897.1"/>
    </source>
</evidence>
<dbReference type="EMBL" id="UZAF01016864">
    <property type="protein sequence ID" value="VDO34897.1"/>
    <property type="molecule type" value="Genomic_DNA"/>
</dbReference>
<dbReference type="SUPFAM" id="SSF53795">
    <property type="entry name" value="PEP carboxykinase-like"/>
    <property type="match status" value="1"/>
</dbReference>
<evidence type="ECO:0000256" key="7">
    <source>
        <dbReference type="ARBA" id="ARBA00023134"/>
    </source>
</evidence>
<dbReference type="Pfam" id="PF00821">
    <property type="entry name" value="PEPCK_GTP"/>
    <property type="match status" value="2"/>
</dbReference>
<dbReference type="STRING" id="6290.A0A0N4WD26"/>
<evidence type="ECO:0000259" key="11">
    <source>
        <dbReference type="Pfam" id="PF17297"/>
    </source>
</evidence>
<evidence type="ECO:0000256" key="5">
    <source>
        <dbReference type="ARBA" id="ARBA00022741"/>
    </source>
</evidence>
<comment type="similarity">
    <text evidence="2">Belongs to the phosphoenolpyruvate carboxykinase [GTP] family.</text>
</comment>
<evidence type="ECO:0000256" key="6">
    <source>
        <dbReference type="ARBA" id="ARBA00022793"/>
    </source>
</evidence>
<evidence type="ECO:0000256" key="8">
    <source>
        <dbReference type="ARBA" id="ARBA00023211"/>
    </source>
</evidence>
<dbReference type="InterPro" id="IPR008209">
    <property type="entry name" value="PEP_carboxykinase_GTP"/>
</dbReference>
<feature type="domain" description="Phosphoenolpyruvate carboxykinase C-terminal P-loop" evidence="10">
    <location>
        <begin position="357"/>
        <end position="401"/>
    </location>
</feature>
<dbReference type="GO" id="GO:0042594">
    <property type="term" value="P:response to starvation"/>
    <property type="evidence" value="ECO:0007669"/>
    <property type="project" value="TreeGrafter"/>
</dbReference>
<reference evidence="12 13" key="2">
    <citation type="submission" date="2018-11" db="EMBL/GenBank/DDBJ databases">
        <authorList>
            <consortium name="Pathogen Informatics"/>
        </authorList>
    </citation>
    <scope>NUCLEOTIDE SEQUENCE [LARGE SCALE GENOMIC DNA]</scope>
    <source>
        <strain evidence="12 13">MHpl1</strain>
    </source>
</reference>
<dbReference type="WBParaSite" id="HPLM_0000846001-mRNA-1">
    <property type="protein sequence ID" value="HPLM_0000846001-mRNA-1"/>
    <property type="gene ID" value="HPLM_0000846001"/>
</dbReference>
<dbReference type="InterPro" id="IPR013035">
    <property type="entry name" value="PEP_carboxykinase_C"/>
</dbReference>
<proteinExistence type="inferred from homology"/>
<keyword evidence="8" id="KW-0464">Manganese</keyword>
<dbReference type="Gene3D" id="3.40.449.10">
    <property type="entry name" value="Phosphoenolpyruvate Carboxykinase, domain 1"/>
    <property type="match status" value="2"/>
</dbReference>
<keyword evidence="7" id="KW-0342">GTP-binding</keyword>
<dbReference type="GO" id="GO:0030145">
    <property type="term" value="F:manganese ion binding"/>
    <property type="evidence" value="ECO:0007669"/>
    <property type="project" value="TreeGrafter"/>
</dbReference>
<dbReference type="InterPro" id="IPR035078">
    <property type="entry name" value="PEP_carboxykinase_GTP_N"/>
</dbReference>
<evidence type="ECO:0000313" key="13">
    <source>
        <dbReference type="Proteomes" id="UP000268014"/>
    </source>
</evidence>
<dbReference type="GO" id="GO:0005525">
    <property type="term" value="F:GTP binding"/>
    <property type="evidence" value="ECO:0007669"/>
    <property type="project" value="UniProtKB-KW"/>
</dbReference>
<dbReference type="OMA" id="IGMPRPI"/>
<name>A0A0N4WD26_HAEPC</name>
<dbReference type="Pfam" id="PF17297">
    <property type="entry name" value="PEPCK_N"/>
    <property type="match status" value="2"/>
</dbReference>
<dbReference type="GO" id="GO:0033993">
    <property type="term" value="P:response to lipid"/>
    <property type="evidence" value="ECO:0007669"/>
    <property type="project" value="TreeGrafter"/>
</dbReference>
<reference evidence="14" key="1">
    <citation type="submission" date="2017-02" db="UniProtKB">
        <authorList>
            <consortium name="WormBaseParasite"/>
        </authorList>
    </citation>
    <scope>IDENTIFICATION</scope>
</reference>
<feature type="domain" description="Phosphoenolpyruvate carboxykinase GTP-utilising N-terminal" evidence="11">
    <location>
        <begin position="1"/>
        <end position="82"/>
    </location>
</feature>
<keyword evidence="5" id="KW-0547">Nucleotide-binding</keyword>
<protein>
    <recommendedName>
        <fullName evidence="3">phosphoenolpyruvate carboxykinase (GTP)</fullName>
        <ecNumber evidence="3">4.1.1.32</ecNumber>
    </recommendedName>
</protein>
<keyword evidence="4" id="KW-0479">Metal-binding</keyword>
<evidence type="ECO:0000256" key="3">
    <source>
        <dbReference type="ARBA" id="ARBA00012306"/>
    </source>
</evidence>
<dbReference type="SUPFAM" id="SSF68923">
    <property type="entry name" value="PEP carboxykinase N-terminal domain"/>
    <property type="match status" value="1"/>
</dbReference>
<feature type="domain" description="Phosphoenolpyruvate carboxykinase GTP-utilising N-terminal" evidence="11">
    <location>
        <begin position="88"/>
        <end position="134"/>
    </location>
</feature>
<keyword evidence="13" id="KW-1185">Reference proteome</keyword>
<dbReference type="PANTHER" id="PTHR11561">
    <property type="entry name" value="PHOSPHOENOLPYRUVATE CARBOXYKINASE"/>
    <property type="match status" value="1"/>
</dbReference>
<feature type="domain" description="Phosphoenolpyruvate carboxykinase C-terminal P-loop" evidence="10">
    <location>
        <begin position="139"/>
        <end position="347"/>
    </location>
</feature>
<dbReference type="AlphaFoldDB" id="A0A0N4WD26"/>
<evidence type="ECO:0000256" key="4">
    <source>
        <dbReference type="ARBA" id="ARBA00022723"/>
    </source>
</evidence>
<evidence type="ECO:0000256" key="2">
    <source>
        <dbReference type="ARBA" id="ARBA00005796"/>
    </source>
</evidence>
<sequence>MRPAAIHICNGSFGEAEYLSAALEQMGVLEKLSGYDEVFVARTDPRDCVERPVYICSTRLEDIQEARKQQNPSWTTARWISPAQFSFQWLCNPDRFFLALRPLDNEIWSFGSAFGENAFLSKKSLGLRLASYRGWKEGWLAINAALIAVKNPAGKEVFGCVSFPYGVGKTQIATMTPSIQGWQVRVFGDDIAWIRCGENRVMYAFAPEYGMFGCPTGATHANAPNVFEMLKREAILMNCGTTSKGRFFWEALKETLEPEEKVSDWKKEEWKSDEKRPPNHLNCRYSVFMSSAPNLHPDWELSAGVPISFLVFGCKRPDEMPLIYETESWEHGVVMAAGLRTVSLSAIDQPSSCHLFQMPRIFMVNWYQEGPDGKPIWPGFRENIRVLEWILNRYTHKNSKMELVPESTSPRCIAPNETPTTNAAIGVLPKKLNTEVS</sequence>
<dbReference type="GO" id="GO:0006107">
    <property type="term" value="P:oxaloacetate metabolic process"/>
    <property type="evidence" value="ECO:0007669"/>
    <property type="project" value="TreeGrafter"/>
</dbReference>
<dbReference type="PANTHER" id="PTHR11561:SF16">
    <property type="entry name" value="PHOSPHOENOLPYRUVATE CARBOXYKINASE (GTP)"/>
    <property type="match status" value="1"/>
</dbReference>
<dbReference type="GO" id="GO:0046327">
    <property type="term" value="P:glycerol biosynthetic process from pyruvate"/>
    <property type="evidence" value="ECO:0007669"/>
    <property type="project" value="TreeGrafter"/>
</dbReference>
<evidence type="ECO:0000259" key="10">
    <source>
        <dbReference type="Pfam" id="PF00821"/>
    </source>
</evidence>
<evidence type="ECO:0000256" key="1">
    <source>
        <dbReference type="ARBA" id="ARBA00001936"/>
    </source>
</evidence>
<dbReference type="GO" id="GO:0006094">
    <property type="term" value="P:gluconeogenesis"/>
    <property type="evidence" value="ECO:0007669"/>
    <property type="project" value="InterPro"/>
</dbReference>
<dbReference type="EC" id="4.1.1.32" evidence="3"/>
<gene>
    <name evidence="12" type="ORF">HPLM_LOCUS8452</name>
</gene>
<accession>A0A0N4WD26</accession>
<dbReference type="Proteomes" id="UP000268014">
    <property type="component" value="Unassembled WGS sequence"/>
</dbReference>
<evidence type="ECO:0000313" key="14">
    <source>
        <dbReference type="WBParaSite" id="HPLM_0000846001-mRNA-1"/>
    </source>
</evidence>
<evidence type="ECO:0000256" key="9">
    <source>
        <dbReference type="ARBA" id="ARBA00023239"/>
    </source>
</evidence>
<keyword evidence="9" id="KW-0456">Lyase</keyword>
<dbReference type="OrthoDB" id="5834217at2759"/>
<dbReference type="GO" id="GO:0019543">
    <property type="term" value="P:propionate catabolic process"/>
    <property type="evidence" value="ECO:0007669"/>
    <property type="project" value="TreeGrafter"/>
</dbReference>
<dbReference type="InterPro" id="IPR008210">
    <property type="entry name" value="PEP_carboxykinase_N"/>
</dbReference>
<dbReference type="InterPro" id="IPR035077">
    <property type="entry name" value="PEP_carboxykinase_GTP_C"/>
</dbReference>
<organism evidence="14">
    <name type="scientific">Haemonchus placei</name>
    <name type="common">Barber's pole worm</name>
    <dbReference type="NCBI Taxonomy" id="6290"/>
    <lineage>
        <taxon>Eukaryota</taxon>
        <taxon>Metazoa</taxon>
        <taxon>Ecdysozoa</taxon>
        <taxon>Nematoda</taxon>
        <taxon>Chromadorea</taxon>
        <taxon>Rhabditida</taxon>
        <taxon>Rhabditina</taxon>
        <taxon>Rhabditomorpha</taxon>
        <taxon>Strongyloidea</taxon>
        <taxon>Trichostrongylidae</taxon>
        <taxon>Haemonchus</taxon>
    </lineage>
</organism>
<dbReference type="Gene3D" id="3.90.228.20">
    <property type="match status" value="3"/>
</dbReference>
<keyword evidence="6" id="KW-0210">Decarboxylase</keyword>
<dbReference type="GO" id="GO:0004613">
    <property type="term" value="F:phosphoenolpyruvate carboxykinase (GTP) activity"/>
    <property type="evidence" value="ECO:0007669"/>
    <property type="project" value="UniProtKB-EC"/>
</dbReference>
<dbReference type="GO" id="GO:0071333">
    <property type="term" value="P:cellular response to glucose stimulus"/>
    <property type="evidence" value="ECO:0007669"/>
    <property type="project" value="TreeGrafter"/>
</dbReference>
<dbReference type="GO" id="GO:0005829">
    <property type="term" value="C:cytosol"/>
    <property type="evidence" value="ECO:0007669"/>
    <property type="project" value="TreeGrafter"/>
</dbReference>